<dbReference type="Gene3D" id="3.40.50.360">
    <property type="match status" value="1"/>
</dbReference>
<dbReference type="InterPro" id="IPR029039">
    <property type="entry name" value="Flavoprotein-like_sf"/>
</dbReference>
<keyword evidence="1" id="KW-0285">Flavoprotein</keyword>
<dbReference type="InterPro" id="IPR005025">
    <property type="entry name" value="FMN_Rdtase-like_dom"/>
</dbReference>
<dbReference type="PANTHER" id="PTHR43408">
    <property type="entry name" value="FMN REDUCTASE (NADPH)"/>
    <property type="match status" value="1"/>
</dbReference>
<proteinExistence type="predicted"/>
<evidence type="ECO:0000256" key="3">
    <source>
        <dbReference type="ARBA" id="ARBA00023002"/>
    </source>
</evidence>
<dbReference type="InterPro" id="IPR051814">
    <property type="entry name" value="NAD(P)H-dep_FMN_reductase"/>
</dbReference>
<accession>A0A4Z1E5Z7</accession>
<comment type="caution">
    <text evidence="5">The sequence shown here is derived from an EMBL/GenBank/DDBJ whole genome shotgun (WGS) entry which is preliminary data.</text>
</comment>
<sequence length="174" mass="17719">MSVVVLSGNPRAGSRTSAVALELATALAGVDGVGGAGGDTSVTAVELADIADEVLIGGPRTTAAREVVRGADLLVVATPVYKGAYTGLLKAFLDTWSKGELGGVPTAALVIAGKDGHLHAGEIHLRPVLLEIGAHLPAPVLALPQRLVGEHQEVLAAWVERYGDALRTPAVVRS</sequence>
<dbReference type="AlphaFoldDB" id="A0A4Z1E5Z7"/>
<gene>
    <name evidence="5" type="ORF">SERN_0942</name>
</gene>
<dbReference type="GO" id="GO:0016491">
    <property type="term" value="F:oxidoreductase activity"/>
    <property type="evidence" value="ECO:0007669"/>
    <property type="project" value="UniProtKB-KW"/>
</dbReference>
<name>A0A4Z1E5Z7_9MICO</name>
<keyword evidence="3" id="KW-0560">Oxidoreductase</keyword>
<evidence type="ECO:0000313" key="6">
    <source>
        <dbReference type="Proteomes" id="UP000297318"/>
    </source>
</evidence>
<dbReference type="PANTHER" id="PTHR43408:SF2">
    <property type="entry name" value="FMN REDUCTASE (NADPH)"/>
    <property type="match status" value="1"/>
</dbReference>
<keyword evidence="2" id="KW-0288">FMN</keyword>
<organism evidence="5 6">
    <name type="scientific">Serinibacter arcticus</name>
    <dbReference type="NCBI Taxonomy" id="1655435"/>
    <lineage>
        <taxon>Bacteria</taxon>
        <taxon>Bacillati</taxon>
        <taxon>Actinomycetota</taxon>
        <taxon>Actinomycetes</taxon>
        <taxon>Micrococcales</taxon>
        <taxon>Beutenbergiaceae</taxon>
        <taxon>Serinibacter</taxon>
    </lineage>
</organism>
<feature type="domain" description="NADPH-dependent FMN reductase-like" evidence="4">
    <location>
        <begin position="1"/>
        <end position="144"/>
    </location>
</feature>
<evidence type="ECO:0000259" key="4">
    <source>
        <dbReference type="Pfam" id="PF03358"/>
    </source>
</evidence>
<evidence type="ECO:0000256" key="1">
    <source>
        <dbReference type="ARBA" id="ARBA00022630"/>
    </source>
</evidence>
<dbReference type="OrthoDB" id="1643408at2"/>
<dbReference type="Pfam" id="PF03358">
    <property type="entry name" value="FMN_red"/>
    <property type="match status" value="1"/>
</dbReference>
<dbReference type="Proteomes" id="UP000297318">
    <property type="component" value="Unassembled WGS sequence"/>
</dbReference>
<keyword evidence="6" id="KW-1185">Reference proteome</keyword>
<reference evidence="5 6" key="1">
    <citation type="submission" date="2018-11" db="EMBL/GenBank/DDBJ databases">
        <title>Complete genome sequencing of the Actinobacteria Serinibacter sp. K3-2.</title>
        <authorList>
            <person name="Rakitin A.L."/>
            <person name="Beletsky A.V."/>
            <person name="Mardanov A.V."/>
            <person name="Ravin N.V."/>
            <person name="Gromova A.S."/>
            <person name="Filippova S.N."/>
            <person name="Gal'Chenko V.F."/>
        </authorList>
    </citation>
    <scope>NUCLEOTIDE SEQUENCE [LARGE SCALE GENOMIC DNA]</scope>
    <source>
        <strain evidence="5 6">K3-2</strain>
    </source>
</reference>
<protein>
    <submittedName>
        <fullName evidence="5">FMN reductase</fullName>
    </submittedName>
</protein>
<dbReference type="SUPFAM" id="SSF52218">
    <property type="entry name" value="Flavoproteins"/>
    <property type="match status" value="1"/>
</dbReference>
<evidence type="ECO:0000313" key="5">
    <source>
        <dbReference type="EMBL" id="TGO06750.1"/>
    </source>
</evidence>
<dbReference type="EMBL" id="RHPJ01000001">
    <property type="protein sequence ID" value="TGO06750.1"/>
    <property type="molecule type" value="Genomic_DNA"/>
</dbReference>
<dbReference type="RefSeq" id="WP_135848894.1">
    <property type="nucleotide sequence ID" value="NZ_RHPJ01000001.1"/>
</dbReference>
<evidence type="ECO:0000256" key="2">
    <source>
        <dbReference type="ARBA" id="ARBA00022643"/>
    </source>
</evidence>